<evidence type="ECO:0000259" key="9">
    <source>
        <dbReference type="SMART" id="SM00848"/>
    </source>
</evidence>
<dbReference type="Pfam" id="PF00112">
    <property type="entry name" value="Peptidase_C1"/>
    <property type="match status" value="1"/>
</dbReference>
<dbReference type="InterPro" id="IPR000169">
    <property type="entry name" value="Pept_cys_AS"/>
</dbReference>
<name>A0A9P0AH29_BEMTA</name>
<dbReference type="AlphaFoldDB" id="A0A9P0AH29"/>
<dbReference type="InterPro" id="IPR039417">
    <property type="entry name" value="Peptidase_C1A_papain-like"/>
</dbReference>
<dbReference type="SUPFAM" id="SSF54001">
    <property type="entry name" value="Cysteine proteinases"/>
    <property type="match status" value="1"/>
</dbReference>
<sequence>MEFASGNKWKAIIPLVMASVWSLFSLTEEHLTEKTRTPQVNMELDPHWDDFKSRYNKTFNRNTEAARRLAWEQNLIRIIQHNEEAAAGKHNYTLRDNHLSDMDPNTYAAKMIKLRHSGRRRRLPEETLGTPVHDPEKIPEEFDWREKGFETPAWNQEDCGACYAFAVSSTVSGQIFKEAGVLRYLSVQQIVDCSGNVGNLGCGGGSLRNTLKYIQGTGGLETYKDYPYKAKQETCQFKKDKAVVRVISWAVLPPRDEHALKVAVWKVGPIAVSLNASPATFQLYHSGVYDDPECSSDFVNHAMLLVGYTKDSWILRNWWSDEWGEKGYMYLKRGANRCAISNYAAYAHIDKYSLKL</sequence>
<keyword evidence="3" id="KW-0378">Hydrolase</keyword>
<dbReference type="SMART" id="SM00645">
    <property type="entry name" value="Pept_C1"/>
    <property type="match status" value="1"/>
</dbReference>
<evidence type="ECO:0000256" key="7">
    <source>
        <dbReference type="SAM" id="SignalP"/>
    </source>
</evidence>
<reference evidence="10" key="1">
    <citation type="submission" date="2021-12" db="EMBL/GenBank/DDBJ databases">
        <authorList>
            <person name="King R."/>
        </authorList>
    </citation>
    <scope>NUCLEOTIDE SEQUENCE</scope>
</reference>
<dbReference type="Pfam" id="PF08246">
    <property type="entry name" value="Inhibitor_I29"/>
    <property type="match status" value="1"/>
</dbReference>
<evidence type="ECO:0008006" key="12">
    <source>
        <dbReference type="Google" id="ProtNLM"/>
    </source>
</evidence>
<gene>
    <name evidence="10" type="ORF">BEMITA_LOCUS10230</name>
</gene>
<keyword evidence="2" id="KW-0645">Protease</keyword>
<evidence type="ECO:0000256" key="5">
    <source>
        <dbReference type="ARBA" id="ARBA00023145"/>
    </source>
</evidence>
<evidence type="ECO:0000313" key="11">
    <source>
        <dbReference type="Proteomes" id="UP001152759"/>
    </source>
</evidence>
<evidence type="ECO:0000256" key="3">
    <source>
        <dbReference type="ARBA" id="ARBA00022801"/>
    </source>
</evidence>
<accession>A0A9P0AH29</accession>
<dbReference type="CDD" id="cd02248">
    <property type="entry name" value="Peptidase_C1A"/>
    <property type="match status" value="1"/>
</dbReference>
<dbReference type="KEGG" id="btab:109039171"/>
<dbReference type="FunFam" id="3.90.70.10:FF:000006">
    <property type="entry name" value="Cathepsin S"/>
    <property type="match status" value="1"/>
</dbReference>
<keyword evidence="6" id="KW-1015">Disulfide bond</keyword>
<dbReference type="InterPro" id="IPR038765">
    <property type="entry name" value="Papain-like_cys_pep_sf"/>
</dbReference>
<evidence type="ECO:0000313" key="10">
    <source>
        <dbReference type="EMBL" id="CAH0391631.1"/>
    </source>
</evidence>
<dbReference type="InterPro" id="IPR000668">
    <property type="entry name" value="Peptidase_C1A_C"/>
</dbReference>
<dbReference type="Gene3D" id="3.90.70.10">
    <property type="entry name" value="Cysteine proteinases"/>
    <property type="match status" value="1"/>
</dbReference>
<evidence type="ECO:0000259" key="8">
    <source>
        <dbReference type="SMART" id="SM00645"/>
    </source>
</evidence>
<feature type="chain" id="PRO_5040342703" description="Cathepsin L1-like" evidence="7">
    <location>
        <begin position="28"/>
        <end position="356"/>
    </location>
</feature>
<comment type="similarity">
    <text evidence="1">Belongs to the peptidase C1 family.</text>
</comment>
<feature type="signal peptide" evidence="7">
    <location>
        <begin position="1"/>
        <end position="27"/>
    </location>
</feature>
<dbReference type="SMART" id="SM00848">
    <property type="entry name" value="Inhibitor_I29"/>
    <property type="match status" value="1"/>
</dbReference>
<evidence type="ECO:0000256" key="4">
    <source>
        <dbReference type="ARBA" id="ARBA00022807"/>
    </source>
</evidence>
<keyword evidence="7" id="KW-0732">Signal</keyword>
<dbReference type="InterPro" id="IPR013128">
    <property type="entry name" value="Peptidase_C1A"/>
</dbReference>
<evidence type="ECO:0000256" key="2">
    <source>
        <dbReference type="ARBA" id="ARBA00022670"/>
    </source>
</evidence>
<dbReference type="InterPro" id="IPR013201">
    <property type="entry name" value="Prot_inhib_I29"/>
</dbReference>
<evidence type="ECO:0000256" key="6">
    <source>
        <dbReference type="ARBA" id="ARBA00023157"/>
    </source>
</evidence>
<keyword evidence="5" id="KW-0865">Zymogen</keyword>
<keyword evidence="4" id="KW-0788">Thiol protease</keyword>
<dbReference type="EMBL" id="OU963867">
    <property type="protein sequence ID" value="CAH0391631.1"/>
    <property type="molecule type" value="Genomic_DNA"/>
</dbReference>
<dbReference type="PANTHER" id="PTHR12411">
    <property type="entry name" value="CYSTEINE PROTEASE FAMILY C1-RELATED"/>
    <property type="match status" value="1"/>
</dbReference>
<proteinExistence type="inferred from homology"/>
<evidence type="ECO:0000256" key="1">
    <source>
        <dbReference type="ARBA" id="ARBA00008455"/>
    </source>
</evidence>
<dbReference type="GO" id="GO:0006508">
    <property type="term" value="P:proteolysis"/>
    <property type="evidence" value="ECO:0007669"/>
    <property type="project" value="UniProtKB-KW"/>
</dbReference>
<feature type="domain" description="Cathepsin propeptide inhibitor" evidence="9">
    <location>
        <begin position="48"/>
        <end position="107"/>
    </location>
</feature>
<feature type="domain" description="Peptidase C1A papain C-terminal" evidence="8">
    <location>
        <begin position="138"/>
        <end position="348"/>
    </location>
</feature>
<dbReference type="GO" id="GO:0008234">
    <property type="term" value="F:cysteine-type peptidase activity"/>
    <property type="evidence" value="ECO:0007669"/>
    <property type="project" value="UniProtKB-KW"/>
</dbReference>
<dbReference type="Proteomes" id="UP001152759">
    <property type="component" value="Chromosome 6"/>
</dbReference>
<dbReference type="PROSITE" id="PS00139">
    <property type="entry name" value="THIOL_PROTEASE_CYS"/>
    <property type="match status" value="1"/>
</dbReference>
<keyword evidence="11" id="KW-1185">Reference proteome</keyword>
<protein>
    <recommendedName>
        <fullName evidence="12">Cathepsin L1-like</fullName>
    </recommendedName>
</protein>
<organism evidence="10 11">
    <name type="scientific">Bemisia tabaci</name>
    <name type="common">Sweetpotato whitefly</name>
    <name type="synonym">Aleurodes tabaci</name>
    <dbReference type="NCBI Taxonomy" id="7038"/>
    <lineage>
        <taxon>Eukaryota</taxon>
        <taxon>Metazoa</taxon>
        <taxon>Ecdysozoa</taxon>
        <taxon>Arthropoda</taxon>
        <taxon>Hexapoda</taxon>
        <taxon>Insecta</taxon>
        <taxon>Pterygota</taxon>
        <taxon>Neoptera</taxon>
        <taxon>Paraneoptera</taxon>
        <taxon>Hemiptera</taxon>
        <taxon>Sternorrhyncha</taxon>
        <taxon>Aleyrodoidea</taxon>
        <taxon>Aleyrodidae</taxon>
        <taxon>Aleyrodinae</taxon>
        <taxon>Bemisia</taxon>
    </lineage>
</organism>